<feature type="signal peptide" evidence="4">
    <location>
        <begin position="1"/>
        <end position="24"/>
    </location>
</feature>
<dbReference type="PANTHER" id="PTHR23421">
    <property type="entry name" value="BETA-GALACTOSIDASE RELATED"/>
    <property type="match status" value="1"/>
</dbReference>
<dbReference type="InterPro" id="IPR017853">
    <property type="entry name" value="GH"/>
</dbReference>
<dbReference type="EMBL" id="JACGCM010000999">
    <property type="protein sequence ID" value="KAF6163218.1"/>
    <property type="molecule type" value="Genomic_DNA"/>
</dbReference>
<evidence type="ECO:0000259" key="5">
    <source>
        <dbReference type="Pfam" id="PF01301"/>
    </source>
</evidence>
<accession>A0A7J7N8K0</accession>
<dbReference type="AlphaFoldDB" id="A0A7J7N8K0"/>
<feature type="domain" description="Glycoside hydrolase 35 catalytic" evidence="5">
    <location>
        <begin position="34"/>
        <end position="128"/>
    </location>
</feature>
<evidence type="ECO:0000256" key="4">
    <source>
        <dbReference type="SAM" id="SignalP"/>
    </source>
</evidence>
<dbReference type="GO" id="GO:0005975">
    <property type="term" value="P:carbohydrate metabolic process"/>
    <property type="evidence" value="ECO:0007669"/>
    <property type="project" value="InterPro"/>
</dbReference>
<dbReference type="SUPFAM" id="SSF51445">
    <property type="entry name" value="(Trans)glycosidases"/>
    <property type="match status" value="1"/>
</dbReference>
<dbReference type="GO" id="GO:0004565">
    <property type="term" value="F:beta-galactosidase activity"/>
    <property type="evidence" value="ECO:0007669"/>
    <property type="project" value="UniProtKB-EC"/>
</dbReference>
<comment type="similarity">
    <text evidence="2">Belongs to the glycosyl hydrolase 35 family.</text>
</comment>
<comment type="catalytic activity">
    <reaction evidence="1">
        <text>Hydrolysis of terminal non-reducing beta-D-galactose residues in beta-D-galactosides.</text>
        <dbReference type="EC" id="3.2.1.23"/>
    </reaction>
</comment>
<reference evidence="6 7" key="1">
    <citation type="journal article" date="2020" name="IScience">
        <title>Genome Sequencing of the Endangered Kingdonia uniflora (Circaeasteraceae, Ranunculales) Reveals Potential Mechanisms of Evolutionary Specialization.</title>
        <authorList>
            <person name="Sun Y."/>
            <person name="Deng T."/>
            <person name="Zhang A."/>
            <person name="Moore M.J."/>
            <person name="Landis J.B."/>
            <person name="Lin N."/>
            <person name="Zhang H."/>
            <person name="Zhang X."/>
            <person name="Huang J."/>
            <person name="Zhang X."/>
            <person name="Sun H."/>
            <person name="Wang H."/>
        </authorList>
    </citation>
    <scope>NUCLEOTIDE SEQUENCE [LARGE SCALE GENOMIC DNA]</scope>
    <source>
        <strain evidence="6">TB1705</strain>
        <tissue evidence="6">Leaf</tissue>
    </source>
</reference>
<gene>
    <name evidence="6" type="ORF">GIB67_025082</name>
</gene>
<dbReference type="OrthoDB" id="1657402at2759"/>
<sequence length="142" mass="16743">MGGKGLCFFVLLVFGNYYCERGFAANVTYDHRALVIDGQRRLLMSGSIHYPRSTPEVWPELIRKSKEGGLDVIETYVFWNNHEPVRGEYYFEERFDLVRFVKTVQEAGLFVHLRIGPYACAEWNYGCVSYHYFLVSYFFFLF</sequence>
<dbReference type="Pfam" id="PF01301">
    <property type="entry name" value="Glyco_hydro_35"/>
    <property type="match status" value="1"/>
</dbReference>
<evidence type="ECO:0000256" key="1">
    <source>
        <dbReference type="ARBA" id="ARBA00001412"/>
    </source>
</evidence>
<name>A0A7J7N8K0_9MAGN</name>
<dbReference type="PRINTS" id="PR00742">
    <property type="entry name" value="GLHYDRLASE35"/>
</dbReference>
<keyword evidence="4" id="KW-0732">Signal</keyword>
<dbReference type="Gene3D" id="3.20.20.80">
    <property type="entry name" value="Glycosidases"/>
    <property type="match status" value="1"/>
</dbReference>
<evidence type="ECO:0000313" key="6">
    <source>
        <dbReference type="EMBL" id="KAF6163218.1"/>
    </source>
</evidence>
<evidence type="ECO:0000256" key="3">
    <source>
        <dbReference type="ARBA" id="ARBA00012756"/>
    </source>
</evidence>
<feature type="chain" id="PRO_5029643000" description="beta-galactosidase" evidence="4">
    <location>
        <begin position="25"/>
        <end position="142"/>
    </location>
</feature>
<evidence type="ECO:0000313" key="7">
    <source>
        <dbReference type="Proteomes" id="UP000541444"/>
    </source>
</evidence>
<keyword evidence="7" id="KW-1185">Reference proteome</keyword>
<dbReference type="InterPro" id="IPR001944">
    <property type="entry name" value="Glycoside_Hdrlase_35"/>
</dbReference>
<evidence type="ECO:0000256" key="2">
    <source>
        <dbReference type="ARBA" id="ARBA00009809"/>
    </source>
</evidence>
<comment type="caution">
    <text evidence="6">The sequence shown here is derived from an EMBL/GenBank/DDBJ whole genome shotgun (WGS) entry which is preliminary data.</text>
</comment>
<dbReference type="EC" id="3.2.1.23" evidence="3"/>
<protein>
    <recommendedName>
        <fullName evidence="3">beta-galactosidase</fullName>
        <ecNumber evidence="3">3.2.1.23</ecNumber>
    </recommendedName>
</protein>
<dbReference type="InterPro" id="IPR031330">
    <property type="entry name" value="Gly_Hdrlase_35_cat"/>
</dbReference>
<dbReference type="Proteomes" id="UP000541444">
    <property type="component" value="Unassembled WGS sequence"/>
</dbReference>
<organism evidence="6 7">
    <name type="scientific">Kingdonia uniflora</name>
    <dbReference type="NCBI Taxonomy" id="39325"/>
    <lineage>
        <taxon>Eukaryota</taxon>
        <taxon>Viridiplantae</taxon>
        <taxon>Streptophyta</taxon>
        <taxon>Embryophyta</taxon>
        <taxon>Tracheophyta</taxon>
        <taxon>Spermatophyta</taxon>
        <taxon>Magnoliopsida</taxon>
        <taxon>Ranunculales</taxon>
        <taxon>Circaeasteraceae</taxon>
        <taxon>Kingdonia</taxon>
    </lineage>
</organism>
<proteinExistence type="inferred from homology"/>